<dbReference type="Proteomes" id="UP000283095">
    <property type="component" value="Chromosome"/>
</dbReference>
<reference evidence="1 2" key="1">
    <citation type="submission" date="2018-01" db="EMBL/GenBank/DDBJ databases">
        <title>Bacillus asahii Genome sequencing and assembly.</title>
        <authorList>
            <person name="Jiang H."/>
            <person name="Feng Y."/>
            <person name="Zhao F."/>
            <person name="Lin X."/>
        </authorList>
    </citation>
    <scope>NUCLEOTIDE SEQUENCE [LARGE SCALE GENOMIC DNA]</scope>
    <source>
        <strain evidence="1 2">OM18</strain>
    </source>
</reference>
<dbReference type="RefSeq" id="WP_127759261.1">
    <property type="nucleotide sequence ID" value="NZ_CP026095.1"/>
</dbReference>
<evidence type="ECO:0000313" key="1">
    <source>
        <dbReference type="EMBL" id="AZV41611.1"/>
    </source>
</evidence>
<dbReference type="KEGG" id="pasa:BAOM_1000"/>
<evidence type="ECO:0000313" key="2">
    <source>
        <dbReference type="Proteomes" id="UP000283095"/>
    </source>
</evidence>
<dbReference type="Pfam" id="PF26302">
    <property type="entry name" value="YhzF"/>
    <property type="match status" value="1"/>
</dbReference>
<proteinExistence type="predicted"/>
<gene>
    <name evidence="1" type="ORF">BAOM_1000</name>
</gene>
<sequence length="59" mass="6927">MNMLLMIWVVCLCVTGYYAALLRKSGIYPPKRVVQSRARKWGMASGCCFFIWFVMLFIR</sequence>
<protein>
    <submittedName>
        <fullName evidence="1">Uncharacterized protein</fullName>
    </submittedName>
</protein>
<name>A0A3T0KN07_9BACI</name>
<accession>A0A3T0KN07</accession>
<dbReference type="EMBL" id="CP026095">
    <property type="protein sequence ID" value="AZV41611.1"/>
    <property type="molecule type" value="Genomic_DNA"/>
</dbReference>
<organism evidence="1 2">
    <name type="scientific">Peribacillus asahii</name>
    <dbReference type="NCBI Taxonomy" id="228899"/>
    <lineage>
        <taxon>Bacteria</taxon>
        <taxon>Bacillati</taxon>
        <taxon>Bacillota</taxon>
        <taxon>Bacilli</taxon>
        <taxon>Bacillales</taxon>
        <taxon>Bacillaceae</taxon>
        <taxon>Peribacillus</taxon>
    </lineage>
</organism>
<dbReference type="InterPro" id="IPR058724">
    <property type="entry name" value="YhzF"/>
</dbReference>
<dbReference type="AlphaFoldDB" id="A0A3T0KN07"/>